<dbReference type="InterPro" id="IPR003136">
    <property type="entry name" value="Cytidylate_kin"/>
</dbReference>
<evidence type="ECO:0000256" key="6">
    <source>
        <dbReference type="ARBA" id="ARBA00047615"/>
    </source>
</evidence>
<evidence type="ECO:0000256" key="3">
    <source>
        <dbReference type="ARBA" id="ARBA00022741"/>
    </source>
</evidence>
<dbReference type="STRING" id="706587.Desti_3579"/>
<dbReference type="HAMAP" id="MF_00238">
    <property type="entry name" value="Cytidyl_kinase_type1"/>
    <property type="match status" value="1"/>
</dbReference>
<keyword evidence="11" id="KW-1185">Reference proteome</keyword>
<dbReference type="EC" id="2.7.4.25" evidence="8"/>
<evidence type="ECO:0000256" key="2">
    <source>
        <dbReference type="ARBA" id="ARBA00022679"/>
    </source>
</evidence>
<dbReference type="eggNOG" id="COG0283">
    <property type="taxonomic scope" value="Bacteria"/>
</dbReference>
<keyword evidence="5 8" id="KW-0067">ATP-binding</keyword>
<proteinExistence type="inferred from homology"/>
<sequence>MSCSSKNLVIAIDGPAGVGKSTLARKLAERLSFFLLDTGALYRVMALDLLRKGISPEIPEIPEELLNDCDIRIEHENAQMRLFLRNEDVTALIREEHVGIAASKFSMRPEVRRALLWLQRRTAETGNIVAEGRDMGSVVFPWAQAKFFLTADLEVRAWRRFQELTDKGIKIEFQDVLEDMRARDFRDRTRSESPLVQAEDAISVDTTHMSADQVLDRIISIIREHTGLLGKA</sequence>
<evidence type="ECO:0000259" key="9">
    <source>
        <dbReference type="Pfam" id="PF02224"/>
    </source>
</evidence>
<name>I4C9I6_DESTA</name>
<dbReference type="OrthoDB" id="9807434at2"/>
<comment type="similarity">
    <text evidence="1 8">Belongs to the cytidylate kinase family. Type 1 subfamily.</text>
</comment>
<dbReference type="NCBIfam" id="TIGR00017">
    <property type="entry name" value="cmk"/>
    <property type="match status" value="1"/>
</dbReference>
<dbReference type="EMBL" id="CP003360">
    <property type="protein sequence ID" value="AFM26227.1"/>
    <property type="molecule type" value="Genomic_DNA"/>
</dbReference>
<keyword evidence="3 8" id="KW-0547">Nucleotide-binding</keyword>
<evidence type="ECO:0000256" key="5">
    <source>
        <dbReference type="ARBA" id="ARBA00022840"/>
    </source>
</evidence>
<evidence type="ECO:0000256" key="4">
    <source>
        <dbReference type="ARBA" id="ARBA00022777"/>
    </source>
</evidence>
<evidence type="ECO:0000256" key="8">
    <source>
        <dbReference type="HAMAP-Rule" id="MF_00238"/>
    </source>
</evidence>
<keyword evidence="2 8" id="KW-0808">Transferase</keyword>
<dbReference type="HOGENOM" id="CLU_079959_0_2_7"/>
<comment type="subcellular location">
    <subcellularLocation>
        <location evidence="8">Cytoplasm</location>
    </subcellularLocation>
</comment>
<dbReference type="GO" id="GO:0005737">
    <property type="term" value="C:cytoplasm"/>
    <property type="evidence" value="ECO:0007669"/>
    <property type="project" value="UniProtKB-SubCell"/>
</dbReference>
<dbReference type="Proteomes" id="UP000006055">
    <property type="component" value="Chromosome"/>
</dbReference>
<comment type="catalytic activity">
    <reaction evidence="7 8">
        <text>CMP + ATP = CDP + ADP</text>
        <dbReference type="Rhea" id="RHEA:11600"/>
        <dbReference type="ChEBI" id="CHEBI:30616"/>
        <dbReference type="ChEBI" id="CHEBI:58069"/>
        <dbReference type="ChEBI" id="CHEBI:60377"/>
        <dbReference type="ChEBI" id="CHEBI:456216"/>
        <dbReference type="EC" id="2.7.4.25"/>
    </reaction>
</comment>
<protein>
    <recommendedName>
        <fullName evidence="8">Cytidylate kinase</fullName>
        <shortName evidence="8">CK</shortName>
        <ecNumber evidence="8">2.7.4.25</ecNumber>
    </recommendedName>
    <alternativeName>
        <fullName evidence="8">Cytidine monophosphate kinase</fullName>
        <shortName evidence="8">CMP kinase</shortName>
    </alternativeName>
</protein>
<dbReference type="GO" id="GO:0036430">
    <property type="term" value="F:CMP kinase activity"/>
    <property type="evidence" value="ECO:0007669"/>
    <property type="project" value="RHEA"/>
</dbReference>
<dbReference type="AlphaFoldDB" id="I4C9I6"/>
<dbReference type="GO" id="GO:0005524">
    <property type="term" value="F:ATP binding"/>
    <property type="evidence" value="ECO:0007669"/>
    <property type="project" value="UniProtKB-UniRule"/>
</dbReference>
<dbReference type="Pfam" id="PF02224">
    <property type="entry name" value="Cytidylate_kin"/>
    <property type="match status" value="1"/>
</dbReference>
<evidence type="ECO:0000256" key="7">
    <source>
        <dbReference type="ARBA" id="ARBA00048478"/>
    </source>
</evidence>
<keyword evidence="4 8" id="KW-0418">Kinase</keyword>
<dbReference type="CDD" id="cd02020">
    <property type="entry name" value="CMPK"/>
    <property type="match status" value="1"/>
</dbReference>
<gene>
    <name evidence="8" type="primary">cmk</name>
    <name evidence="10" type="ordered locus">Desti_3579</name>
</gene>
<dbReference type="GO" id="GO:0036431">
    <property type="term" value="F:dCMP kinase activity"/>
    <property type="evidence" value="ECO:0007669"/>
    <property type="project" value="InterPro"/>
</dbReference>
<evidence type="ECO:0000313" key="11">
    <source>
        <dbReference type="Proteomes" id="UP000006055"/>
    </source>
</evidence>
<comment type="catalytic activity">
    <reaction evidence="6 8">
        <text>dCMP + ATP = dCDP + ADP</text>
        <dbReference type="Rhea" id="RHEA:25094"/>
        <dbReference type="ChEBI" id="CHEBI:30616"/>
        <dbReference type="ChEBI" id="CHEBI:57566"/>
        <dbReference type="ChEBI" id="CHEBI:58593"/>
        <dbReference type="ChEBI" id="CHEBI:456216"/>
        <dbReference type="EC" id="2.7.4.25"/>
    </reaction>
</comment>
<dbReference type="InterPro" id="IPR011994">
    <property type="entry name" value="Cytidylate_kinase_dom"/>
</dbReference>
<organism evidence="10 11">
    <name type="scientific">Desulfomonile tiedjei (strain ATCC 49306 / DSM 6799 / DCB-1)</name>
    <dbReference type="NCBI Taxonomy" id="706587"/>
    <lineage>
        <taxon>Bacteria</taxon>
        <taxon>Pseudomonadati</taxon>
        <taxon>Thermodesulfobacteriota</taxon>
        <taxon>Desulfomonilia</taxon>
        <taxon>Desulfomonilales</taxon>
        <taxon>Desulfomonilaceae</taxon>
        <taxon>Desulfomonile</taxon>
    </lineage>
</organism>
<dbReference type="GO" id="GO:0006220">
    <property type="term" value="P:pyrimidine nucleotide metabolic process"/>
    <property type="evidence" value="ECO:0007669"/>
    <property type="project" value="UniProtKB-UniRule"/>
</dbReference>
<dbReference type="SUPFAM" id="SSF52540">
    <property type="entry name" value="P-loop containing nucleoside triphosphate hydrolases"/>
    <property type="match status" value="1"/>
</dbReference>
<feature type="domain" description="Cytidylate kinase" evidence="9">
    <location>
        <begin position="10"/>
        <end position="223"/>
    </location>
</feature>
<evidence type="ECO:0000313" key="10">
    <source>
        <dbReference type="EMBL" id="AFM26227.1"/>
    </source>
</evidence>
<dbReference type="InterPro" id="IPR027417">
    <property type="entry name" value="P-loop_NTPase"/>
</dbReference>
<reference evidence="11" key="1">
    <citation type="submission" date="2012-06" db="EMBL/GenBank/DDBJ databases">
        <title>Complete sequence of chromosome of Desulfomonile tiedjei DSM 6799.</title>
        <authorList>
            <person name="Lucas S."/>
            <person name="Copeland A."/>
            <person name="Lapidus A."/>
            <person name="Glavina del Rio T."/>
            <person name="Dalin E."/>
            <person name="Tice H."/>
            <person name="Bruce D."/>
            <person name="Goodwin L."/>
            <person name="Pitluck S."/>
            <person name="Peters L."/>
            <person name="Ovchinnikova G."/>
            <person name="Zeytun A."/>
            <person name="Lu M."/>
            <person name="Kyrpides N."/>
            <person name="Mavromatis K."/>
            <person name="Ivanova N."/>
            <person name="Brettin T."/>
            <person name="Detter J.C."/>
            <person name="Han C."/>
            <person name="Larimer F."/>
            <person name="Land M."/>
            <person name="Hauser L."/>
            <person name="Markowitz V."/>
            <person name="Cheng J.-F."/>
            <person name="Hugenholtz P."/>
            <person name="Woyke T."/>
            <person name="Wu D."/>
            <person name="Spring S."/>
            <person name="Schroeder M."/>
            <person name="Brambilla E."/>
            <person name="Klenk H.-P."/>
            <person name="Eisen J.A."/>
        </authorList>
    </citation>
    <scope>NUCLEOTIDE SEQUENCE [LARGE SCALE GENOMIC DNA]</scope>
    <source>
        <strain evidence="11">ATCC 49306 / DSM 6799 / DCB-1</strain>
    </source>
</reference>
<evidence type="ECO:0000256" key="1">
    <source>
        <dbReference type="ARBA" id="ARBA00009427"/>
    </source>
</evidence>
<keyword evidence="8" id="KW-0963">Cytoplasm</keyword>
<accession>I4C9I6</accession>
<feature type="binding site" evidence="8">
    <location>
        <begin position="14"/>
        <end position="22"/>
    </location>
    <ligand>
        <name>ATP</name>
        <dbReference type="ChEBI" id="CHEBI:30616"/>
    </ligand>
</feature>
<dbReference type="RefSeq" id="WP_014811357.1">
    <property type="nucleotide sequence ID" value="NC_018025.1"/>
</dbReference>
<dbReference type="PATRIC" id="fig|706587.4.peg.4066"/>
<dbReference type="KEGG" id="dti:Desti_3579"/>
<dbReference type="Gene3D" id="3.40.50.300">
    <property type="entry name" value="P-loop containing nucleotide triphosphate hydrolases"/>
    <property type="match status" value="1"/>
</dbReference>